<keyword evidence="12" id="KW-1185">Reference proteome</keyword>
<dbReference type="Gene3D" id="1.20.1250.20">
    <property type="entry name" value="MFS general substrate transporter like domains"/>
    <property type="match status" value="1"/>
</dbReference>
<comment type="subcellular location">
    <subcellularLocation>
        <location evidence="1">Cell membrane</location>
        <topology evidence="1">Multi-pass membrane protein</topology>
    </subcellularLocation>
</comment>
<dbReference type="CDD" id="cd17321">
    <property type="entry name" value="MFS_MMR_MDR_like"/>
    <property type="match status" value="1"/>
</dbReference>
<evidence type="ECO:0000256" key="1">
    <source>
        <dbReference type="ARBA" id="ARBA00004651"/>
    </source>
</evidence>
<evidence type="ECO:0000313" key="11">
    <source>
        <dbReference type="EMBL" id="GAA2474564.1"/>
    </source>
</evidence>
<evidence type="ECO:0000256" key="2">
    <source>
        <dbReference type="ARBA" id="ARBA00022448"/>
    </source>
</evidence>
<evidence type="ECO:0000256" key="8">
    <source>
        <dbReference type="SAM" id="MobiDB-lite"/>
    </source>
</evidence>
<proteinExistence type="predicted"/>
<keyword evidence="7" id="KW-0046">Antibiotic resistance</keyword>
<feature type="transmembrane region" description="Helical" evidence="9">
    <location>
        <begin position="340"/>
        <end position="358"/>
    </location>
</feature>
<dbReference type="RefSeq" id="WP_344398535.1">
    <property type="nucleotide sequence ID" value="NZ_BAAASG010000002.1"/>
</dbReference>
<comment type="caution">
    <text evidence="11">The sequence shown here is derived from an EMBL/GenBank/DDBJ whole genome shotgun (WGS) entry which is preliminary data.</text>
</comment>
<dbReference type="InterPro" id="IPR036259">
    <property type="entry name" value="MFS_trans_sf"/>
</dbReference>
<evidence type="ECO:0000256" key="5">
    <source>
        <dbReference type="ARBA" id="ARBA00022989"/>
    </source>
</evidence>
<dbReference type="SUPFAM" id="SSF103473">
    <property type="entry name" value="MFS general substrate transporter"/>
    <property type="match status" value="1"/>
</dbReference>
<dbReference type="PRINTS" id="PR01036">
    <property type="entry name" value="TCRTETB"/>
</dbReference>
<keyword evidence="5 9" id="KW-1133">Transmembrane helix</keyword>
<feature type="transmembrane region" description="Helical" evidence="9">
    <location>
        <begin position="207"/>
        <end position="227"/>
    </location>
</feature>
<dbReference type="Gene3D" id="1.20.1720.10">
    <property type="entry name" value="Multidrug resistance protein D"/>
    <property type="match status" value="1"/>
</dbReference>
<dbReference type="InterPro" id="IPR011701">
    <property type="entry name" value="MFS"/>
</dbReference>
<gene>
    <name evidence="11" type="ORF">GCM10010276_07320</name>
</gene>
<feature type="transmembrane region" description="Helical" evidence="9">
    <location>
        <begin position="177"/>
        <end position="195"/>
    </location>
</feature>
<feature type="transmembrane region" description="Helical" evidence="9">
    <location>
        <begin position="146"/>
        <end position="165"/>
    </location>
</feature>
<name>A0ABN3L2U6_STRLO</name>
<feature type="transmembrane region" description="Helical" evidence="9">
    <location>
        <begin position="89"/>
        <end position="108"/>
    </location>
</feature>
<evidence type="ECO:0000256" key="6">
    <source>
        <dbReference type="ARBA" id="ARBA00023136"/>
    </source>
</evidence>
<dbReference type="InterPro" id="IPR004638">
    <property type="entry name" value="EmrB-like"/>
</dbReference>
<evidence type="ECO:0000256" key="3">
    <source>
        <dbReference type="ARBA" id="ARBA00022475"/>
    </source>
</evidence>
<protein>
    <submittedName>
        <fullName evidence="11">MFS transporter</fullName>
    </submittedName>
</protein>
<evidence type="ECO:0000259" key="10">
    <source>
        <dbReference type="PROSITE" id="PS50850"/>
    </source>
</evidence>
<evidence type="ECO:0000256" key="9">
    <source>
        <dbReference type="SAM" id="Phobius"/>
    </source>
</evidence>
<dbReference type="PANTHER" id="PTHR42718">
    <property type="entry name" value="MAJOR FACILITATOR SUPERFAMILY MULTIDRUG TRANSPORTER MFSC"/>
    <property type="match status" value="1"/>
</dbReference>
<feature type="transmembrane region" description="Helical" evidence="9">
    <location>
        <begin position="277"/>
        <end position="296"/>
    </location>
</feature>
<feature type="transmembrane region" description="Helical" evidence="9">
    <location>
        <begin position="413"/>
        <end position="432"/>
    </location>
</feature>
<feature type="transmembrane region" description="Helical" evidence="9">
    <location>
        <begin position="239"/>
        <end position="256"/>
    </location>
</feature>
<evidence type="ECO:0000256" key="4">
    <source>
        <dbReference type="ARBA" id="ARBA00022692"/>
    </source>
</evidence>
<dbReference type="PROSITE" id="PS50850">
    <property type="entry name" value="MFS"/>
    <property type="match status" value="1"/>
</dbReference>
<feature type="transmembrane region" description="Helical" evidence="9">
    <location>
        <begin position="114"/>
        <end position="134"/>
    </location>
</feature>
<accession>A0ABN3L2U6</accession>
<feature type="transmembrane region" description="Helical" evidence="9">
    <location>
        <begin position="65"/>
        <end position="82"/>
    </location>
</feature>
<keyword evidence="4 9" id="KW-0812">Transmembrane</keyword>
<feature type="transmembrane region" description="Helical" evidence="9">
    <location>
        <begin position="444"/>
        <end position="463"/>
    </location>
</feature>
<reference evidence="11 12" key="1">
    <citation type="journal article" date="2019" name="Int. J. Syst. Evol. Microbiol.">
        <title>The Global Catalogue of Microorganisms (GCM) 10K type strain sequencing project: providing services to taxonomists for standard genome sequencing and annotation.</title>
        <authorList>
            <consortium name="The Broad Institute Genomics Platform"/>
            <consortium name="The Broad Institute Genome Sequencing Center for Infectious Disease"/>
            <person name="Wu L."/>
            <person name="Ma J."/>
        </authorList>
    </citation>
    <scope>NUCLEOTIDE SEQUENCE [LARGE SCALE GENOMIC DNA]</scope>
    <source>
        <strain evidence="11 12">JCM 4395</strain>
    </source>
</reference>
<keyword evidence="6 9" id="KW-0472">Membrane</keyword>
<feature type="transmembrane region" description="Helical" evidence="9">
    <location>
        <begin position="316"/>
        <end position="335"/>
    </location>
</feature>
<organism evidence="11 12">
    <name type="scientific">Streptomyces longisporus</name>
    <dbReference type="NCBI Taxonomy" id="1948"/>
    <lineage>
        <taxon>Bacteria</taxon>
        <taxon>Bacillati</taxon>
        <taxon>Actinomycetota</taxon>
        <taxon>Actinomycetes</taxon>
        <taxon>Kitasatosporales</taxon>
        <taxon>Streptomycetaceae</taxon>
        <taxon>Streptomyces</taxon>
    </lineage>
</organism>
<keyword evidence="3" id="KW-1003">Cell membrane</keyword>
<dbReference type="Proteomes" id="UP001501777">
    <property type="component" value="Unassembled WGS sequence"/>
</dbReference>
<feature type="transmembrane region" description="Helical" evidence="9">
    <location>
        <begin position="370"/>
        <end position="392"/>
    </location>
</feature>
<feature type="region of interest" description="Disordered" evidence="8">
    <location>
        <begin position="471"/>
        <end position="496"/>
    </location>
</feature>
<keyword evidence="2" id="KW-0813">Transport</keyword>
<evidence type="ECO:0000256" key="7">
    <source>
        <dbReference type="ARBA" id="ARBA00023251"/>
    </source>
</evidence>
<dbReference type="InterPro" id="IPR020846">
    <property type="entry name" value="MFS_dom"/>
</dbReference>
<dbReference type="EMBL" id="BAAASG010000002">
    <property type="protein sequence ID" value="GAA2474564.1"/>
    <property type="molecule type" value="Genomic_DNA"/>
</dbReference>
<feature type="domain" description="Major facilitator superfamily (MFS) profile" evidence="10">
    <location>
        <begin position="23"/>
        <end position="468"/>
    </location>
</feature>
<dbReference type="PANTHER" id="PTHR42718:SF42">
    <property type="entry name" value="EXPORT PROTEIN"/>
    <property type="match status" value="1"/>
</dbReference>
<evidence type="ECO:0000313" key="12">
    <source>
        <dbReference type="Proteomes" id="UP001501777"/>
    </source>
</evidence>
<sequence length="496" mass="51867">MSGRSPAHATSQAGGSRGNALWTLVVSGLAVFMAALDNLVVITALPAIQKSLGTDLQDLEWTVNAYTLAFAVFLMFGAAAGDRFGRRRMFLAGLTVFTAASAACALSGSPGELIAARAVQGFGAAIVMPLTLTLLTEAVSERRRGIALGVWGALSGLAVALGPLVGGAVVEKISWEWIFWINVPIGVVVLLLGLWRLAESKQPGARLDLPGTVLVSLGMLGVVLALVSTTDDGWTSGKVLGSLIAGAVLLAAFVLWELRSPSPMLPMRLFRNRSFTAVNVTSALMFAAMFGLVFLLTQFMQNIQGFSPLEAGVRMLAWTAMPVVVAPLASFLTAWIGNRLVVALGLLAEAVALGWLASVSHVHTEYADQVPGLVLGGIGLGLFFAPVAEMAMNVVSPHEQGIASGANNTFRELGGVLGVAVLTSVFTSYGGYTTPQRFVDGLVPAAWVGSAFAALGVLAMLCAPRRSRQQQSAEASRAHVERQDASGVHALQETRS</sequence>
<feature type="transmembrane region" description="Helical" evidence="9">
    <location>
        <begin position="21"/>
        <end position="45"/>
    </location>
</feature>
<dbReference type="Pfam" id="PF07690">
    <property type="entry name" value="MFS_1"/>
    <property type="match status" value="1"/>
</dbReference>
<dbReference type="NCBIfam" id="TIGR00711">
    <property type="entry name" value="efflux_EmrB"/>
    <property type="match status" value="1"/>
</dbReference>